<evidence type="ECO:0000256" key="16">
    <source>
        <dbReference type="SAM" id="SignalP"/>
    </source>
</evidence>
<feature type="domain" description="EGF-like" evidence="18">
    <location>
        <begin position="4021"/>
        <end position="4057"/>
    </location>
</feature>
<feature type="compositionally biased region" description="Polar residues" evidence="14">
    <location>
        <begin position="4325"/>
        <end position="4351"/>
    </location>
</feature>
<dbReference type="PROSITE" id="PS01186">
    <property type="entry name" value="EGF_2"/>
    <property type="match status" value="2"/>
</dbReference>
<dbReference type="SMART" id="SM00179">
    <property type="entry name" value="EGF_CA"/>
    <property type="match status" value="4"/>
</dbReference>
<feature type="domain" description="Cadherin" evidence="19">
    <location>
        <begin position="1989"/>
        <end position="2095"/>
    </location>
</feature>
<keyword evidence="4 16" id="KW-0732">Signal</keyword>
<feature type="domain" description="EGF-like" evidence="18">
    <location>
        <begin position="3493"/>
        <end position="3529"/>
    </location>
</feature>
<feature type="domain" description="Cadherin" evidence="19">
    <location>
        <begin position="3151"/>
        <end position="3255"/>
    </location>
</feature>
<dbReference type="Pfam" id="PF02210">
    <property type="entry name" value="Laminin_G_2"/>
    <property type="match status" value="1"/>
</dbReference>
<dbReference type="InterPro" id="IPR002126">
    <property type="entry name" value="Cadherin-like_dom"/>
</dbReference>
<evidence type="ECO:0000259" key="17">
    <source>
        <dbReference type="PROSITE" id="PS50025"/>
    </source>
</evidence>
<feature type="compositionally biased region" description="Polar residues" evidence="14">
    <location>
        <begin position="4373"/>
        <end position="4383"/>
    </location>
</feature>
<evidence type="ECO:0000256" key="4">
    <source>
        <dbReference type="ARBA" id="ARBA00022729"/>
    </source>
</evidence>
<dbReference type="Pfam" id="PF25374">
    <property type="entry name" value="Cadherin_FAT4_N"/>
    <property type="match status" value="1"/>
</dbReference>
<dbReference type="FunFam" id="2.60.40.60:FF:000015">
    <property type="entry name" value="FAT atypical cadherin 1"/>
    <property type="match status" value="3"/>
</dbReference>
<feature type="domain" description="Cadherin" evidence="19">
    <location>
        <begin position="1452"/>
        <end position="1557"/>
    </location>
</feature>
<dbReference type="InterPro" id="IPR015919">
    <property type="entry name" value="Cadherin-like_sf"/>
</dbReference>
<feature type="domain" description="Cadherin" evidence="19">
    <location>
        <begin position="3047"/>
        <end position="3149"/>
    </location>
</feature>
<feature type="domain" description="Laminin G" evidence="17">
    <location>
        <begin position="3835"/>
        <end position="4019"/>
    </location>
</feature>
<dbReference type="SMART" id="SM00282">
    <property type="entry name" value="LamG"/>
    <property type="match status" value="2"/>
</dbReference>
<feature type="transmembrane region" description="Helical" evidence="15">
    <location>
        <begin position="4068"/>
        <end position="4090"/>
    </location>
</feature>
<dbReference type="Gene3D" id="2.60.120.200">
    <property type="match status" value="2"/>
</dbReference>
<dbReference type="InterPro" id="IPR013032">
    <property type="entry name" value="EGF-like_CS"/>
</dbReference>
<dbReference type="InterPro" id="IPR013320">
    <property type="entry name" value="ConA-like_dom_sf"/>
</dbReference>
<dbReference type="SMART" id="SM00112">
    <property type="entry name" value="CA"/>
    <property type="match status" value="31"/>
</dbReference>
<evidence type="ECO:0000256" key="9">
    <source>
        <dbReference type="ARBA" id="ARBA00023136"/>
    </source>
</evidence>
<evidence type="ECO:0000256" key="6">
    <source>
        <dbReference type="ARBA" id="ARBA00022837"/>
    </source>
</evidence>
<name>A0A6F9DMP2_9ASCI</name>
<dbReference type="InterPro" id="IPR000152">
    <property type="entry name" value="EGF-type_Asp/Asn_hydroxyl_site"/>
</dbReference>
<dbReference type="PRINTS" id="PR00205">
    <property type="entry name" value="CADHERIN"/>
</dbReference>
<dbReference type="FunFam" id="2.60.40.60:FF:000024">
    <property type="entry name" value="FAT atypical cadherin 3"/>
    <property type="match status" value="1"/>
</dbReference>
<feature type="domain" description="Cadherin" evidence="19">
    <location>
        <begin position="1106"/>
        <end position="1227"/>
    </location>
</feature>
<dbReference type="InterPro" id="IPR018097">
    <property type="entry name" value="EGF_Ca-bd_CS"/>
</dbReference>
<dbReference type="Pfam" id="PF12661">
    <property type="entry name" value="hEGF"/>
    <property type="match status" value="1"/>
</dbReference>
<feature type="region of interest" description="Disordered" evidence="14">
    <location>
        <begin position="4233"/>
        <end position="4385"/>
    </location>
</feature>
<feature type="domain" description="Cadherin" evidence="19">
    <location>
        <begin position="449"/>
        <end position="557"/>
    </location>
</feature>
<evidence type="ECO:0000256" key="8">
    <source>
        <dbReference type="ARBA" id="ARBA00022989"/>
    </source>
</evidence>
<feature type="domain" description="Cadherin" evidence="19">
    <location>
        <begin position="48"/>
        <end position="113"/>
    </location>
</feature>
<keyword evidence="6 12" id="KW-0106">Calcium</keyword>
<reference evidence="20" key="1">
    <citation type="submission" date="2020-04" db="EMBL/GenBank/DDBJ databases">
        <authorList>
            <person name="Neveu A P."/>
        </authorList>
    </citation>
    <scope>NUCLEOTIDE SEQUENCE</scope>
    <source>
        <tissue evidence="20">Whole embryo</tissue>
    </source>
</reference>
<dbReference type="Pfam" id="PF00008">
    <property type="entry name" value="EGF"/>
    <property type="match status" value="2"/>
</dbReference>
<dbReference type="Gene3D" id="2.10.25.10">
    <property type="entry name" value="Laminin"/>
    <property type="match status" value="3"/>
</dbReference>
<dbReference type="Gene3D" id="2.60.40.60">
    <property type="entry name" value="Cadherins"/>
    <property type="match status" value="31"/>
</dbReference>
<evidence type="ECO:0000256" key="11">
    <source>
        <dbReference type="ARBA" id="ARBA00023180"/>
    </source>
</evidence>
<feature type="domain" description="Laminin G" evidence="17">
    <location>
        <begin position="3568"/>
        <end position="3754"/>
    </location>
</feature>
<evidence type="ECO:0000256" key="15">
    <source>
        <dbReference type="SAM" id="Phobius"/>
    </source>
</evidence>
<feature type="domain" description="Cadherin" evidence="19">
    <location>
        <begin position="1228"/>
        <end position="1333"/>
    </location>
</feature>
<dbReference type="PROSITE" id="PS00022">
    <property type="entry name" value="EGF_1"/>
    <property type="match status" value="4"/>
</dbReference>
<feature type="compositionally biased region" description="Low complexity" evidence="14">
    <location>
        <begin position="4359"/>
        <end position="4372"/>
    </location>
</feature>
<feature type="compositionally biased region" description="Polar residues" evidence="14">
    <location>
        <begin position="4639"/>
        <end position="4663"/>
    </location>
</feature>
<feature type="domain" description="Cadherin" evidence="19">
    <location>
        <begin position="1665"/>
        <end position="1776"/>
    </location>
</feature>
<dbReference type="FunFam" id="2.60.40.60:FF:000020">
    <property type="entry name" value="Dachsous cadherin-related 1b"/>
    <property type="match status" value="6"/>
</dbReference>
<feature type="domain" description="Cadherin" evidence="19">
    <location>
        <begin position="2422"/>
        <end position="2528"/>
    </location>
</feature>
<feature type="disulfide bond" evidence="13">
    <location>
        <begin position="3481"/>
        <end position="3490"/>
    </location>
</feature>
<gene>
    <name evidence="20" type="primary">Pcdhb14</name>
</gene>
<feature type="domain" description="Cadherin" evidence="19">
    <location>
        <begin position="1878"/>
        <end position="1988"/>
    </location>
</feature>
<dbReference type="CDD" id="cd00054">
    <property type="entry name" value="EGF_CA"/>
    <property type="match status" value="3"/>
</dbReference>
<dbReference type="GO" id="GO:0007156">
    <property type="term" value="P:homophilic cell adhesion via plasma membrane adhesion molecules"/>
    <property type="evidence" value="ECO:0007669"/>
    <property type="project" value="InterPro"/>
</dbReference>
<feature type="region of interest" description="Disordered" evidence="14">
    <location>
        <begin position="4165"/>
        <end position="4218"/>
    </location>
</feature>
<dbReference type="GO" id="GO:0005886">
    <property type="term" value="C:plasma membrane"/>
    <property type="evidence" value="ECO:0007669"/>
    <property type="project" value="InterPro"/>
</dbReference>
<feature type="domain" description="Cadherin" evidence="19">
    <location>
        <begin position="768"/>
        <end position="875"/>
    </location>
</feature>
<dbReference type="GO" id="GO:0005509">
    <property type="term" value="F:calcium ion binding"/>
    <property type="evidence" value="ECO:0007669"/>
    <property type="project" value="UniProtKB-UniRule"/>
</dbReference>
<evidence type="ECO:0000256" key="13">
    <source>
        <dbReference type="PROSITE-ProRule" id="PRU00076"/>
    </source>
</evidence>
<keyword evidence="7" id="KW-0130">Cell adhesion</keyword>
<keyword evidence="8 15" id="KW-1133">Transmembrane helix</keyword>
<dbReference type="PROSITE" id="PS50268">
    <property type="entry name" value="CADHERIN_2"/>
    <property type="match status" value="31"/>
</dbReference>
<evidence type="ECO:0000259" key="19">
    <source>
        <dbReference type="PROSITE" id="PS50268"/>
    </source>
</evidence>
<feature type="domain" description="Cadherin" evidence="19">
    <location>
        <begin position="1334"/>
        <end position="1443"/>
    </location>
</feature>
<dbReference type="PROSITE" id="PS00232">
    <property type="entry name" value="CADHERIN_1"/>
    <property type="match status" value="12"/>
</dbReference>
<feature type="domain" description="Cadherin" evidence="19">
    <location>
        <begin position="3358"/>
        <end position="3465"/>
    </location>
</feature>
<evidence type="ECO:0000256" key="5">
    <source>
        <dbReference type="ARBA" id="ARBA00022737"/>
    </source>
</evidence>
<evidence type="ECO:0000259" key="18">
    <source>
        <dbReference type="PROSITE" id="PS50026"/>
    </source>
</evidence>
<feature type="disulfide bond" evidence="13">
    <location>
        <begin position="3793"/>
        <end position="3802"/>
    </location>
</feature>
<dbReference type="Pfam" id="PF00054">
    <property type="entry name" value="Laminin_G_1"/>
    <property type="match status" value="1"/>
</dbReference>
<evidence type="ECO:0000256" key="1">
    <source>
        <dbReference type="ARBA" id="ARBA00004167"/>
    </source>
</evidence>
<dbReference type="PROSITE" id="PS01187">
    <property type="entry name" value="EGF_CA"/>
    <property type="match status" value="1"/>
</dbReference>
<evidence type="ECO:0000256" key="12">
    <source>
        <dbReference type="PROSITE-ProRule" id="PRU00043"/>
    </source>
</evidence>
<dbReference type="FunFam" id="2.10.25.10:FF:000031">
    <property type="entry name" value="neurogenic locus notch homolog protein 3"/>
    <property type="match status" value="1"/>
</dbReference>
<dbReference type="InterPro" id="IPR020894">
    <property type="entry name" value="Cadherin_CS"/>
</dbReference>
<evidence type="ECO:0000313" key="20">
    <source>
        <dbReference type="EMBL" id="CAB3264694.1"/>
    </source>
</evidence>
<feature type="domain" description="Cadherin" evidence="19">
    <location>
        <begin position="2730"/>
        <end position="2834"/>
    </location>
</feature>
<dbReference type="InterPro" id="IPR000742">
    <property type="entry name" value="EGF"/>
</dbReference>
<feature type="domain" description="Cadherin" evidence="19">
    <location>
        <begin position="894"/>
        <end position="997"/>
    </location>
</feature>
<feature type="compositionally biased region" description="Polar residues" evidence="14">
    <location>
        <begin position="4299"/>
        <end position="4311"/>
    </location>
</feature>
<keyword evidence="5" id="KW-0677">Repeat</keyword>
<dbReference type="Pfam" id="PF00028">
    <property type="entry name" value="Cadherin"/>
    <property type="match status" value="24"/>
</dbReference>
<dbReference type="CDD" id="cd00110">
    <property type="entry name" value="LamG"/>
    <property type="match status" value="2"/>
</dbReference>
<feature type="domain" description="EGF-like" evidence="18">
    <location>
        <begin position="3455"/>
        <end position="3491"/>
    </location>
</feature>
<dbReference type="SMART" id="SM00181">
    <property type="entry name" value="EGF"/>
    <property type="match status" value="5"/>
</dbReference>
<dbReference type="PANTHER" id="PTHR24025:SF23">
    <property type="entry name" value="NEURAL-CADHERIN"/>
    <property type="match status" value="1"/>
</dbReference>
<feature type="chain" id="PRO_5026169224" evidence="16">
    <location>
        <begin position="24"/>
        <end position="4692"/>
    </location>
</feature>
<dbReference type="FunFam" id="2.60.40.60:FF:000092">
    <property type="entry name" value="Protocadherin 8"/>
    <property type="match status" value="1"/>
</dbReference>
<comment type="subcellular location">
    <subcellularLocation>
        <location evidence="1">Membrane</location>
        <topology evidence="1">Single-pass membrane protein</topology>
    </subcellularLocation>
</comment>
<feature type="domain" description="EGF-like" evidence="18">
    <location>
        <begin position="3762"/>
        <end position="3803"/>
    </location>
</feature>
<feature type="domain" description="Cadherin" evidence="19">
    <location>
        <begin position="225"/>
        <end position="330"/>
    </location>
</feature>
<feature type="region of interest" description="Disordered" evidence="14">
    <location>
        <begin position="4598"/>
        <end position="4692"/>
    </location>
</feature>
<evidence type="ECO:0000256" key="7">
    <source>
        <dbReference type="ARBA" id="ARBA00022889"/>
    </source>
</evidence>
<sequence>MLPHHKLIIGLLLGLCCVKNCLGVTFSIREELEGSHSLGFIGVTPGHTYRLNPPNSLFWLNGVTGELWANKTIDREALNSDVIKLFAVADSSAPAPIEIEVTVIDINDNDPTFLPVSVTLEIPENTDAGTNYILSTATDADGPDNGISANYTIIGDTDKFMLVIDSSPGDQTLVYLRTLTEFNREDQDHYTLNISATDDGTPPRHGYLTVSVTILDRNDNTPTFDISAYTATVQENATLDSEVIVVHASDTDQGDNGVVSYRIDPNSASAAFFAINSTTGVVTLKSPLDYETQDVHYVTLEAFDGGESSLFAQALLTVSVGNVNDNDPEITNLRYFPTAASIASVDDKATAGTNVALITVSDKDNKRPSDGSLSLNIVQGNELGHFRLLSIGNGNTGLLQVIGGINRQSVPLYDLRIRVQDDGAPFARFAYQNIKIIVNSANDHSPVFSDQPYTSLLSELTPIGSCVMAVRATDNDVGLPATLRYSITSGNTLGWFRIEPHTGLVQTTEMMHYDQITESDGQVKLVISASDETSTPRTTSVELTVQLTDENDNWPRFDEFLNEVNLHPASTLTNIIQVGATDLDSGINGSISYTINYVKTSTGNVQATGLCSVDVDNGHISVTEKLVNQYTSPFDIMVQASDGAKNPLSSNTIVRVTVSRTERSEPRFYPSNLYVALSPGVYNGLEVATVSAAANNYSDNTLRYRISPTTAGLNINTVSGVVTAFGTLNAGVLRTFTVNVADGLGNIAAASANIHLVVEDNQPMLEFSRANYHFRVYENVGKRVVGQVTMSVLNNQSKDVSFSIVDGDLSNMFGIDSTSGEISTSLLSTLDREVQAQYTLTVVAALQSVERRVTQFATTTVSIDVLDINDNIPMFTGDAVLNAIDSTSSIQFYTDSAKVILTTEIPKVGEMLYNAFAEDVDTGVNGNVQYTMYDAMDLFAVDEQGIIFIKSLFSNEEFTDVVRVTACDEGAPVLCSELKLSIHVNPLLGNSVPTPTLTVTVPENAPSNSKIVNIAAALPLEFTAPVIVTQEGVENTVNFSITAGNGDDDFGIFPDGQLFLKAATLDREYKSEYDVGVTINLGRYVTKKWQVIIHVSDVNDNAPKFPQNEYVFNVMENMPHGSSVGEVRAFDPDDALASSLVYEFAPSSSNKARPFTIDRFSGKITTNCVLDKETLVDLWGEFLTTNESFSLQLQATDNKGAKNVGSHTSVVTVEIFVVDVNEFVPEFERQIYYATVGENSRKGQLVTQVTATDKDQTHNFRYKLVNNLSSFPFAIDTTSGAITVQETNALDRETQDLYTFQVKVLDGEGEGAKTGFATVQVVIRDFNDETPAFPEGSRVFEVSESVSMNSEVGRVLAIDGDQFGSVNNLVSYTLAPDNTATVLETFSVEESTGRIILKKNLDREEISSYALSVVASDNGNPVRSATATISVSVEDANDNAPELLGQTQFHIVEGNYPTATSFAKLTTRDRDAGNNARMTYQMIQQEPENNQAQISVHGSSGELFVAGTVDRESVLPGGMIRVKIRISDNPAIAADTLSTVSTVYVIIDDLNDSDPVFASPDAVFIPRRSMASIGYDITTVYAEDNDDGPNGSLSYSFSSRNGGGSFLVETATGKLELFEAMTTSGPVVQSLEVVARDQGVPSKFSTMMLRVIIGDSDLQNGPVFESSSYSGIIEENKSPGSFVASVSAPGNQVAYYITDVTATTTSGRLVRRRPFRINESSGVITTLMTLDREDGVSSYRLQITAVDLTSTRSNPRMSTTNVAVTVMDVNDNPPLFGQAVVDVILSESVQAGYKVHTLSAKDADGNSPITYTLLSSPGPTDFNIDTQSGIITVGENGLDRERNENYILRVVASDGELESSMELVVRVVDVNDHVPTFDQAEYVFIIEEGASTPPNNGKLVGIVSATDKDANENAILSYSFAEGSDQGRFKINQHTGTITINRSFIEVFDREQRDLYLLLARATDGGGRFRDVRVYVNVADTNDNAPMFHSTQTAFDVTEDSEVGLEIGTVEATDKDLGFNGTVEYKLVSGNAGGYFRIAMDSGIIYLQKMLDYETQTIHHLTVMAYDLAPPSHRLRSFLDITVRVQNIDDNPPQLVMPTLWYVEEKSITGTDLFKVGSIDADLTKAGGISGNVRYSIISQIPDNSAFLIAPISGQVYVNTEVLSQRTVESYSLTISATDKGSMIQRNIDIVVTDKNDNSPTFSSPSGYTVNVAEDADVGTSILTVTATDEDVAWNGKIQYSIAEPSSGNFKIDRESGVLYLSRKLDRESVSHETLEVLARDMGIPPRFTNTTVEVTITDVNDRQPLFAPQASVLRVNESATSAVELLTFSLRDDDAGNEGVAEYRSAIVTRVAPDGASERDNNVMSLSPSGILSINPVVDRETASYYSVLITAVDRGTPALTASASVIVIVEDLNEFAPVFRPNVYRAAVSEDISLGSHVITVNAVDQDAGVYGVVRYAIVHNGDSTLPFVVDPTTGMITTSRLLDREIKDSYTFTVSAMDSDGDNSFSATAKVIVRITDINDNAPKFELNTYQMYTKPDTENLCGAIFAQDPDSGENGVVSYWIHPDYENLPFAIDRSRGSVTTTGTLTDSFYNFTVIAEDEGIPVKTVEAKVNIEVNRGQFPNFVSSPPSVAFLENDNPTTDVLFSANTARTGAGNILFYLAGGNVDGSFTINASSGALRQTRALDREKFASFQLWIEARDSGNPQLSSFASLAVMVSDINDNAPIFTQPTYIGEVRENDLRTMIVQVSARDPDSGVGGSFTFTIDESTSESPEKFRLDSNGILRNIVRLDREEKDTYFLTVRAQDQGSDPQTSSVIVKVVVTDDNDERPTFSRLFSGEIKEDAQIGDYVVQLAATDGDLGVNSQVRYRLADSANQSFAIDPVSGLVTVNKQLDREANPEYNLRVDATDLDWTTHTSVTVTVTDVNDNPPRFDQAVYVVGVPSGTSAGSELVKVTATDRDQGVNKQIYYTMQSNDEAFRIDHSTGEIYSTRKLHCDPLPGQVNSCPWRKNLLVVATDCGSPQSLSNDVHVTITIVSPNLHQPAFANLNLPIAVLQSTPIGEKVFAAEAKDQDVGTTITYQLLGSKNSSFFVINSVTGAVSLADDLPSQSLSLLSATVRASDNGSPSLYAELDLTFEVTSPNANSPRFDRPSYKAPDVSEGSPPGTVAYTLIARDNDPGVNGEVVYSLGTEDEDKPFVIDSEKGQVLTYGEIDYEEHTSYTLTVIATDRGVIPRSSSATLNIAVSDVNDNVPSFSSPFFLAYVTESVKRSSIVTRLTAEDRDSGANALVRYGAMPQRDLIIGARTGEVSLAPGTSLDYEQRTSYQLTVSAANDGGESTSAELTVLVTGVNEFAPQFSSLEYPLVTSVNSNPGRVIFNLNGTDDDAGPDGVISYVLSGWSEAKGFRLNSATGEIVVNDGADFTVGDVVNLTAIAKNPGLANSAIVTEISIIVSIVSDMCLGQPCENGAVCRDLSNGYVCECLPGFTGSSCNVEINECDPNPCQNGGTCRDLIGKFECQCRVGFNGATCANNIDYCSEQPCLNGGTCIDGESNYTCDCPFGTNGRNCEETTLGFPATSFLGLAHLHHAANQISLSFATVTPSSLLFYNHGGESLTTFVALELINGRARLSYSFEGTRTYRITTGNGLNDGEWHQISVVMNRFLMSVSVDQCPIGDTSCASSQAHTGLSVSHLSGLGTQNLYVGGVSSIEDITSHPGQVSSYDFVGCINNIMVNNVNITGTMSPAILENQGVVDGCVRAGSRATADACISTENQQTVCGVGASCSDRWSSVLCECPDDKSGKTCQNTRVGSTFGDTNYLAYAFDDGYVQATLVESSGALFTSGTTSRVRRQTAGTTESSIQVRFRTRQNESLIAVAQGQTGYGSGALYVENGGVVYSYTEPALTSHKTNVVVSDGSWHTVEVVLKALDSAVAVTISVDGVVRFDGTSSSSIKKFSNPSQVKAFYLGGAPVGSYNPVPALAGCVYSFHVDGSPQPLADDGGSAFLRVSQGGATPGGNVTHGCTGSDVCVAQPCETDQTCVDIWEAYECECVSGNELDENGKCLVNSAALSWWIYVVIVVIVIILLLIGAYALYMWRSKKDTTTPYGICCSNESKAIPSTINGNGIAGRNNNSFESEAHKKSNGTNGSLSAVRPDLISDDVRIVDEEAVSSAAQTSSGAGTPATSPTSTRSTVNNRSLTPLHEQHEVRPSSKLSNKSASPLPDYDAIMRTRYGVADKADRASTLPPMYESERESATLGRRGQVPHGVSPLTGELFAVTDMSGNSSGSDGKYRERKRSAPANAYDSNESRQMSRLLNKSPYLQGGRTSPLKGTNTLPMTRLTPQSELNSSNASRYQTARPRRVSGSAASSSTTSSLSHDTGQPSSPSKLPTIEDMVQQLNGLVGLTSEEIELLNGNRSTHSYSDSGSITTSYPPSVATELAEPIPPPMPHIRRTSYTPAERPSSLPGRKIHRVAVGSRSKTPMTLANGHYKLSPSTNKEIYRDLPADLRPSELLQPPPDTSSDEESDIFINERANRRRSSTMIPELVEPPIMEVDDHDLEAYNSMNGLNFDFLQTYGKHYEALAGVFQQLAALPSIDDEENVAEYNTDSTQSSTNSQGTGRVSRSSTNRSASSRRTNATRTNNHPPQRRSSAVSHNNPPRTRGLSTSALPRVTSPVDVQTARPRSVNCKRTRLEHYV</sequence>
<feature type="compositionally biased region" description="Polar residues" evidence="14">
    <location>
        <begin position="4411"/>
        <end position="4428"/>
    </location>
</feature>
<feature type="domain" description="Cadherin" evidence="19">
    <location>
        <begin position="2548"/>
        <end position="2626"/>
    </location>
</feature>
<feature type="domain" description="Cadherin" evidence="19">
    <location>
        <begin position="573"/>
        <end position="668"/>
    </location>
</feature>
<feature type="disulfide bond" evidence="13">
    <location>
        <begin position="3519"/>
        <end position="3528"/>
    </location>
</feature>
<dbReference type="InterPro" id="IPR050971">
    <property type="entry name" value="Cadherin-domain_protein"/>
</dbReference>
<evidence type="ECO:0000256" key="2">
    <source>
        <dbReference type="ARBA" id="ARBA00022536"/>
    </source>
</evidence>
<dbReference type="CDD" id="cd11304">
    <property type="entry name" value="Cadherin_repeat"/>
    <property type="match status" value="30"/>
</dbReference>
<feature type="domain" description="Cadherin" evidence="19">
    <location>
        <begin position="2834"/>
        <end position="2934"/>
    </location>
</feature>
<feature type="compositionally biased region" description="Low complexity" evidence="14">
    <location>
        <begin position="4601"/>
        <end position="4638"/>
    </location>
</feature>
<comment type="caution">
    <text evidence="13">Lacks conserved residue(s) required for the propagation of feature annotation.</text>
</comment>
<feature type="domain" description="Cadherin" evidence="19">
    <location>
        <begin position="2627"/>
        <end position="2729"/>
    </location>
</feature>
<dbReference type="GO" id="GO:0005911">
    <property type="term" value="C:cell-cell junction"/>
    <property type="evidence" value="ECO:0007669"/>
    <property type="project" value="TreeGrafter"/>
</dbReference>
<dbReference type="FunFam" id="2.10.25.10:FF:000066">
    <property type="entry name" value="FAT atypical cadherin 4"/>
    <property type="match status" value="1"/>
</dbReference>
<keyword evidence="2 13" id="KW-0245">EGF-like domain</keyword>
<evidence type="ECO:0000256" key="3">
    <source>
        <dbReference type="ARBA" id="ARBA00022692"/>
    </source>
</evidence>
<dbReference type="EMBL" id="LR788832">
    <property type="protein sequence ID" value="CAB3264694.1"/>
    <property type="molecule type" value="mRNA"/>
</dbReference>
<dbReference type="SUPFAM" id="SSF57184">
    <property type="entry name" value="Growth factor receptor domain"/>
    <property type="match status" value="1"/>
</dbReference>
<dbReference type="PROSITE" id="PS50026">
    <property type="entry name" value="EGF_3"/>
    <property type="match status" value="5"/>
</dbReference>
<keyword evidence="10 13" id="KW-1015">Disulfide bond</keyword>
<feature type="domain" description="Cadherin" evidence="19">
    <location>
        <begin position="2935"/>
        <end position="3046"/>
    </location>
</feature>
<dbReference type="FunFam" id="2.60.40.60:FF:000058">
    <property type="entry name" value="FAT atypical cadherin 3"/>
    <property type="match status" value="1"/>
</dbReference>
<dbReference type="PANTHER" id="PTHR24025">
    <property type="entry name" value="DESMOGLEIN FAMILY MEMBER"/>
    <property type="match status" value="1"/>
</dbReference>
<feature type="disulfide bond" evidence="13">
    <location>
        <begin position="3557"/>
        <end position="3566"/>
    </location>
</feature>
<feature type="domain" description="EGF-like" evidence="18">
    <location>
        <begin position="3531"/>
        <end position="3567"/>
    </location>
</feature>
<feature type="region of interest" description="Disordered" evidence="14">
    <location>
        <begin position="4411"/>
        <end position="4491"/>
    </location>
</feature>
<feature type="domain" description="Cadherin" evidence="19">
    <location>
        <begin position="1574"/>
        <end position="1664"/>
    </location>
</feature>
<feature type="domain" description="Cadherin" evidence="19">
    <location>
        <begin position="114"/>
        <end position="224"/>
    </location>
</feature>
<feature type="compositionally biased region" description="Low complexity" evidence="14">
    <location>
        <begin position="4165"/>
        <end position="4189"/>
    </location>
</feature>
<feature type="region of interest" description="Disordered" evidence="14">
    <location>
        <begin position="3142"/>
        <end position="3163"/>
    </location>
</feature>
<evidence type="ECO:0000256" key="14">
    <source>
        <dbReference type="SAM" id="MobiDB-lite"/>
    </source>
</evidence>
<feature type="domain" description="Cadherin" evidence="19">
    <location>
        <begin position="3256"/>
        <end position="3357"/>
    </location>
</feature>
<keyword evidence="9 15" id="KW-0472">Membrane</keyword>
<dbReference type="InterPro" id="IPR001791">
    <property type="entry name" value="Laminin_G"/>
</dbReference>
<proteinExistence type="evidence at transcript level"/>
<feature type="domain" description="Cadherin" evidence="19">
    <location>
        <begin position="337"/>
        <end position="448"/>
    </location>
</feature>
<dbReference type="FunFam" id="2.10.25.10:FF:000123">
    <property type="entry name" value="Crumbs homolog 1 (Drosophila)"/>
    <property type="match status" value="1"/>
</dbReference>
<dbReference type="InterPro" id="IPR001881">
    <property type="entry name" value="EGF-like_Ca-bd_dom"/>
</dbReference>
<feature type="region of interest" description="Disordered" evidence="14">
    <location>
        <begin position="4504"/>
        <end position="4537"/>
    </location>
</feature>
<feature type="domain" description="Cadherin" evidence="19">
    <location>
        <begin position="2204"/>
        <end position="2307"/>
    </location>
</feature>
<accession>A0A6F9DMP2</accession>
<dbReference type="PROSITE" id="PS50025">
    <property type="entry name" value="LAM_G_DOMAIN"/>
    <property type="match status" value="2"/>
</dbReference>
<feature type="domain" description="Cadherin" evidence="19">
    <location>
        <begin position="2308"/>
        <end position="2421"/>
    </location>
</feature>
<dbReference type="SUPFAM" id="SSF49313">
    <property type="entry name" value="Cadherin-like"/>
    <property type="match status" value="31"/>
</dbReference>
<organism evidence="20">
    <name type="scientific">Phallusia mammillata</name>
    <dbReference type="NCBI Taxonomy" id="59560"/>
    <lineage>
        <taxon>Eukaryota</taxon>
        <taxon>Metazoa</taxon>
        <taxon>Chordata</taxon>
        <taxon>Tunicata</taxon>
        <taxon>Ascidiacea</taxon>
        <taxon>Phlebobranchia</taxon>
        <taxon>Ascidiidae</taxon>
        <taxon>Phallusia</taxon>
    </lineage>
</organism>
<feature type="domain" description="Cadherin" evidence="19">
    <location>
        <begin position="993"/>
        <end position="1105"/>
    </location>
</feature>
<dbReference type="SUPFAM" id="SSF49899">
    <property type="entry name" value="Concanavalin A-like lectins/glucanases"/>
    <property type="match status" value="2"/>
</dbReference>
<keyword evidence="11" id="KW-0325">Glycoprotein</keyword>
<feature type="region of interest" description="Disordered" evidence="14">
    <location>
        <begin position="4124"/>
        <end position="4148"/>
    </location>
</feature>
<protein>
    <submittedName>
        <fullName evidence="20">Cadherin-related tumor suppressor-like</fullName>
    </submittedName>
</protein>
<dbReference type="InterPro" id="IPR009030">
    <property type="entry name" value="Growth_fac_rcpt_cys_sf"/>
</dbReference>
<feature type="domain" description="Cadherin" evidence="19">
    <location>
        <begin position="1777"/>
        <end position="1877"/>
    </location>
</feature>
<feature type="domain" description="Cadherin" evidence="19">
    <location>
        <begin position="2103"/>
        <end position="2202"/>
    </location>
</feature>
<evidence type="ECO:0000256" key="10">
    <source>
        <dbReference type="ARBA" id="ARBA00023157"/>
    </source>
</evidence>
<keyword evidence="3 15" id="KW-0812">Transmembrane</keyword>
<feature type="signal peptide" evidence="16">
    <location>
        <begin position="1"/>
        <end position="23"/>
    </location>
</feature>
<dbReference type="PROSITE" id="PS00010">
    <property type="entry name" value="ASX_HYDROXYL"/>
    <property type="match status" value="4"/>
</dbReference>